<proteinExistence type="predicted"/>
<dbReference type="SUPFAM" id="SSF54695">
    <property type="entry name" value="POZ domain"/>
    <property type="match status" value="1"/>
</dbReference>
<dbReference type="AlphaFoldDB" id="A0AAP0IMU2"/>
<dbReference type="GO" id="GO:0009751">
    <property type="term" value="P:response to salicylic acid"/>
    <property type="evidence" value="ECO:0007669"/>
    <property type="project" value="UniProtKB-ARBA"/>
</dbReference>
<evidence type="ECO:0000256" key="5">
    <source>
        <dbReference type="ARBA" id="ARBA00022833"/>
    </source>
</evidence>
<comment type="caution">
    <text evidence="7">The sequence shown here is derived from an EMBL/GenBank/DDBJ whole genome shotgun (WGS) entry which is preliminary data.</text>
</comment>
<evidence type="ECO:0000313" key="7">
    <source>
        <dbReference type="EMBL" id="KAK9117392.1"/>
    </source>
</evidence>
<dbReference type="SMART" id="SM00225">
    <property type="entry name" value="BTB"/>
    <property type="match status" value="1"/>
</dbReference>
<dbReference type="GO" id="GO:0005516">
    <property type="term" value="F:calmodulin binding"/>
    <property type="evidence" value="ECO:0007669"/>
    <property type="project" value="UniProtKB-ARBA"/>
</dbReference>
<dbReference type="Pfam" id="PF02135">
    <property type="entry name" value="zf-TAZ"/>
    <property type="match status" value="1"/>
</dbReference>
<evidence type="ECO:0000313" key="8">
    <source>
        <dbReference type="Proteomes" id="UP001417504"/>
    </source>
</evidence>
<sequence length="362" mass="40844">MIVAAASGTFAADLYRLRPLPAGVDPSAVEPPPADVRIVTSDGSSIPAHSSVLGSASSTLEQMLDRPLKKRKSEKIISILGVPSDAVVMFLRFLYSSRCGEEEMERFGIHLLVLSHVFCVHALKQRCTRELARRLVVENVVDVLQLAKLCDAPDLYLKCMKLIFNDSKSVEATEGWKFLQKHDAWLELEILQFLDETESRKKRSKKMREEQSLYMELSEAMECLEHICIEGCTSVGPLDKGPSKSRGPCKSFSTCHGLQHLIRHFATCEKKANGGCCRCKRMWQLFRLHASVCERRDSCKVPLCRQFKMKMQQKKMGNDARWRLLVRRVVSARAVSSLSSTKRKRSETRDAIDMGAALLHES</sequence>
<dbReference type="InterPro" id="IPR035898">
    <property type="entry name" value="TAZ_dom_sf"/>
</dbReference>
<keyword evidence="5" id="KW-0862">Zinc</keyword>
<comment type="pathway">
    <text evidence="1">Protein modification; protein ubiquitination.</text>
</comment>
<dbReference type="Gene3D" id="1.25.40.420">
    <property type="match status" value="1"/>
</dbReference>
<evidence type="ECO:0000256" key="2">
    <source>
        <dbReference type="ARBA" id="ARBA00022723"/>
    </source>
</evidence>
<dbReference type="CDD" id="cd14733">
    <property type="entry name" value="BACK"/>
    <property type="match status" value="1"/>
</dbReference>
<dbReference type="InterPro" id="IPR000210">
    <property type="entry name" value="BTB/POZ_dom"/>
</dbReference>
<dbReference type="GO" id="GO:0042542">
    <property type="term" value="P:response to hydrogen peroxide"/>
    <property type="evidence" value="ECO:0007669"/>
    <property type="project" value="UniProtKB-ARBA"/>
</dbReference>
<keyword evidence="2" id="KW-0479">Metal-binding</keyword>
<dbReference type="GO" id="GO:0006355">
    <property type="term" value="P:regulation of DNA-templated transcription"/>
    <property type="evidence" value="ECO:0007669"/>
    <property type="project" value="UniProtKB-ARBA"/>
</dbReference>
<organism evidence="7 8">
    <name type="scientific">Stephania japonica</name>
    <dbReference type="NCBI Taxonomy" id="461633"/>
    <lineage>
        <taxon>Eukaryota</taxon>
        <taxon>Viridiplantae</taxon>
        <taxon>Streptophyta</taxon>
        <taxon>Embryophyta</taxon>
        <taxon>Tracheophyta</taxon>
        <taxon>Spermatophyta</taxon>
        <taxon>Magnoliopsida</taxon>
        <taxon>Ranunculales</taxon>
        <taxon>Menispermaceae</taxon>
        <taxon>Menispermoideae</taxon>
        <taxon>Cissampelideae</taxon>
        <taxon>Stephania</taxon>
    </lineage>
</organism>
<dbReference type="SMART" id="SM00551">
    <property type="entry name" value="ZnF_TAZ"/>
    <property type="match status" value="1"/>
</dbReference>
<dbReference type="SUPFAM" id="SSF57933">
    <property type="entry name" value="TAZ domain"/>
    <property type="match status" value="1"/>
</dbReference>
<protein>
    <recommendedName>
        <fullName evidence="6">BTB domain-containing protein</fullName>
    </recommendedName>
</protein>
<dbReference type="Pfam" id="PF00651">
    <property type="entry name" value="BTB"/>
    <property type="match status" value="1"/>
</dbReference>
<keyword evidence="3" id="KW-0863">Zinc-finger</keyword>
<dbReference type="Gene3D" id="1.20.1020.10">
    <property type="entry name" value="TAZ domain"/>
    <property type="match status" value="1"/>
</dbReference>
<dbReference type="GO" id="GO:0008270">
    <property type="term" value="F:zinc ion binding"/>
    <property type="evidence" value="ECO:0007669"/>
    <property type="project" value="UniProtKB-KW"/>
</dbReference>
<evidence type="ECO:0000256" key="3">
    <source>
        <dbReference type="ARBA" id="ARBA00022771"/>
    </source>
</evidence>
<dbReference type="PROSITE" id="PS50097">
    <property type="entry name" value="BTB"/>
    <property type="match status" value="1"/>
</dbReference>
<evidence type="ECO:0000256" key="4">
    <source>
        <dbReference type="ARBA" id="ARBA00022786"/>
    </source>
</evidence>
<evidence type="ECO:0000259" key="6">
    <source>
        <dbReference type="PROSITE" id="PS50097"/>
    </source>
</evidence>
<dbReference type="InterPro" id="IPR000197">
    <property type="entry name" value="Znf_TAZ"/>
</dbReference>
<dbReference type="FunFam" id="1.25.40.420:FF:000012">
    <property type="entry name" value="BTB/POZ and TAZ domain-containing protein 2"/>
    <property type="match status" value="1"/>
</dbReference>
<gene>
    <name evidence="7" type="ORF">Sjap_016339</name>
</gene>
<dbReference type="Proteomes" id="UP001417504">
    <property type="component" value="Unassembled WGS sequence"/>
</dbReference>
<dbReference type="PANTHER" id="PTHR46287">
    <property type="entry name" value="BTB/POZ AND TAZ DOMAIN-CONTAINING PROTEIN 3-RELATED"/>
    <property type="match status" value="1"/>
</dbReference>
<dbReference type="InterPro" id="IPR011333">
    <property type="entry name" value="SKP1/BTB/POZ_sf"/>
</dbReference>
<dbReference type="GO" id="GO:0005634">
    <property type="term" value="C:nucleus"/>
    <property type="evidence" value="ECO:0007669"/>
    <property type="project" value="TreeGrafter"/>
</dbReference>
<dbReference type="PANTHER" id="PTHR46287:SF4">
    <property type="entry name" value="BTB_POZ AND TAZ DOMAIN-CONTAINING PROTEIN 2"/>
    <property type="match status" value="1"/>
</dbReference>
<dbReference type="EMBL" id="JBBNAE010000006">
    <property type="protein sequence ID" value="KAK9117392.1"/>
    <property type="molecule type" value="Genomic_DNA"/>
</dbReference>
<dbReference type="GO" id="GO:0009725">
    <property type="term" value="P:response to hormone"/>
    <property type="evidence" value="ECO:0007669"/>
    <property type="project" value="UniProtKB-ARBA"/>
</dbReference>
<keyword evidence="8" id="KW-1185">Reference proteome</keyword>
<feature type="domain" description="BTB" evidence="6">
    <location>
        <begin position="34"/>
        <end position="103"/>
    </location>
</feature>
<keyword evidence="4" id="KW-0833">Ubl conjugation pathway</keyword>
<reference evidence="7 8" key="1">
    <citation type="submission" date="2024-01" db="EMBL/GenBank/DDBJ databases">
        <title>Genome assemblies of Stephania.</title>
        <authorList>
            <person name="Yang L."/>
        </authorList>
    </citation>
    <scope>NUCLEOTIDE SEQUENCE [LARGE SCALE GENOMIC DNA]</scope>
    <source>
        <strain evidence="7">QJT</strain>
        <tissue evidence="7">Leaf</tissue>
    </source>
</reference>
<dbReference type="Gene3D" id="3.30.710.10">
    <property type="entry name" value="Potassium Channel Kv1.1, Chain A"/>
    <property type="match status" value="1"/>
</dbReference>
<name>A0AAP0IMU2_9MAGN</name>
<dbReference type="FunFam" id="1.20.1020.10:FF:000007">
    <property type="entry name" value="BTB/POZ and TAZ domain-containing protein 2"/>
    <property type="match status" value="1"/>
</dbReference>
<dbReference type="InterPro" id="IPR044513">
    <property type="entry name" value="BT1/2/3/4/5"/>
</dbReference>
<accession>A0AAP0IMU2</accession>
<evidence type="ECO:0000256" key="1">
    <source>
        <dbReference type="ARBA" id="ARBA00004906"/>
    </source>
</evidence>